<dbReference type="eggNOG" id="KOG4626">
    <property type="taxonomic scope" value="Eukaryota"/>
</dbReference>
<dbReference type="SUPFAM" id="SSF81901">
    <property type="entry name" value="HCP-like"/>
    <property type="match status" value="1"/>
</dbReference>
<accession>R7S516</accession>
<evidence type="ECO:0000313" key="3">
    <source>
        <dbReference type="Proteomes" id="UP000054196"/>
    </source>
</evidence>
<dbReference type="AlphaFoldDB" id="R7S516"/>
<dbReference type="RefSeq" id="XP_007388529.1">
    <property type="nucleotide sequence ID" value="XM_007388467.1"/>
</dbReference>
<sequence>MSAPPILDNLAEHPGQTVSGHCDVHESEDHHSALSTPGPSRIVQPRVCHCALLEPLLGEDGSWRTAIGLHDVHEKEGDADALEDCIKIYRRLLDDGGAVQLHVSEQRAVTRRTLAFKLLQDRNGLAHASGRHCVLSRLSRALRQRFLFHGVQQDLQDAVAHGRSAVEACDSEGVSCPATTTTLADALRERFGRLSSAEDLDEASQLCQSALDGSPPGCKLRPGCLNAMGRLACYRFRLQGMAGGAAQAIVLHREALHTPGLAYPEDFKARFLLALALFTEYEVDGQMDKLEEAIKLYRTALELCPPKHVDRPIVLLNVGIALTIQGEDKSVVSDVQEAITHLRNSLSLRPPGDPYRINSMSTLGNAVRSRFILEGRPEDLQEATQIRRDVIACCPPENPHMWIFVGNLANVLGSQYEHFGSLGDLDECIQLQREAMRRIPSGHPRIAIVLCNLAECLIMRFDDTGRGADLEEAIQSFREASDITRPGHPHYSNTVEYLATCLRRRFRISGAYNDLEDSIALSRRAIGMVSKSYSGYPPMIIHLAEGLWLRGEHRRDLDDIIHAIKALEDLDPDLTPEVERQRWFEILGKAYFAKFKHTRSASDFEKARELVEKQLELLTTGHRERSRRLIDLAELHLEHGPGRDIAQALQFLSEGLTDDHLDVRARLREGVRLLSAIECDHGDITDDVATYSRLLDVYRTIVHLLPRLAFFEVDLPSRLKTLAVGQSVAVTAASHALELSRPQDALEILEQSRAIFWTHSLRLRSQFDLVPDEYRRRLLELSRQLDRHDEGTGLAIEKQQLELARARRWKQTDEFHNLVGQVRSLPGLERFMLPDDLTALSGIARHGPVVVLIASKVTRRAVVLRRPGDIVNVPLPLVSVEGLVQSSKGWKSVLISEKRSVTRDSRLKLHKTRITGQERSATHVILEQLWVGVVKPVLDSLGLKPSQGRDRPRLWWCPTGEFARLPIHAASGGDETCSDYVVSSYIPTLGALATARASYTPLTKRQCKVLLAAVPRSHVPMWADLPSIVDEIQNVAEILPADSLMPIPDTEDARVGDGRGVHAQTLLDRLPEANILHLACHGMQDPENPLESGFVMRDGILNIARLMGTPSPNALMAFLSACETAKGDKNQPDQTIHLAATMLFAGFKSIIATLWSMEDVDGPMIASHIYKELFHGGSEHLDPDIIPYALDSAVRKLREVETSPSRWAPYIHLGM</sequence>
<dbReference type="InterPro" id="IPR024983">
    <property type="entry name" value="CHAT_dom"/>
</dbReference>
<dbReference type="SUPFAM" id="SSF48452">
    <property type="entry name" value="TPR-like"/>
    <property type="match status" value="1"/>
</dbReference>
<feature type="domain" description="CHAT" evidence="1">
    <location>
        <begin position="926"/>
        <end position="1214"/>
    </location>
</feature>
<protein>
    <recommendedName>
        <fullName evidence="1">CHAT domain-containing protein</fullName>
    </recommendedName>
</protein>
<organism evidence="2 3">
    <name type="scientific">Punctularia strigosozonata (strain HHB-11173)</name>
    <name type="common">White-rot fungus</name>
    <dbReference type="NCBI Taxonomy" id="741275"/>
    <lineage>
        <taxon>Eukaryota</taxon>
        <taxon>Fungi</taxon>
        <taxon>Dikarya</taxon>
        <taxon>Basidiomycota</taxon>
        <taxon>Agaricomycotina</taxon>
        <taxon>Agaricomycetes</taxon>
        <taxon>Corticiales</taxon>
        <taxon>Punctulariaceae</taxon>
        <taxon>Punctularia</taxon>
    </lineage>
</organism>
<dbReference type="Gene3D" id="1.25.40.10">
    <property type="entry name" value="Tetratricopeptide repeat domain"/>
    <property type="match status" value="2"/>
</dbReference>
<dbReference type="GeneID" id="18881682"/>
<dbReference type="OrthoDB" id="9991317at2759"/>
<dbReference type="EMBL" id="JH687555">
    <property type="protein sequence ID" value="EIN04386.1"/>
    <property type="molecule type" value="Genomic_DNA"/>
</dbReference>
<gene>
    <name evidence="2" type="ORF">PUNSTDRAFT_146593</name>
</gene>
<evidence type="ECO:0000313" key="2">
    <source>
        <dbReference type="EMBL" id="EIN04386.1"/>
    </source>
</evidence>
<reference evidence="3" key="1">
    <citation type="journal article" date="2012" name="Science">
        <title>The Paleozoic origin of enzymatic lignin decomposition reconstructed from 31 fungal genomes.</title>
        <authorList>
            <person name="Floudas D."/>
            <person name="Binder M."/>
            <person name="Riley R."/>
            <person name="Barry K."/>
            <person name="Blanchette R.A."/>
            <person name="Henrissat B."/>
            <person name="Martinez A.T."/>
            <person name="Otillar R."/>
            <person name="Spatafora J.W."/>
            <person name="Yadav J.S."/>
            <person name="Aerts A."/>
            <person name="Benoit I."/>
            <person name="Boyd A."/>
            <person name="Carlson A."/>
            <person name="Copeland A."/>
            <person name="Coutinho P.M."/>
            <person name="de Vries R.P."/>
            <person name="Ferreira P."/>
            <person name="Findley K."/>
            <person name="Foster B."/>
            <person name="Gaskell J."/>
            <person name="Glotzer D."/>
            <person name="Gorecki P."/>
            <person name="Heitman J."/>
            <person name="Hesse C."/>
            <person name="Hori C."/>
            <person name="Igarashi K."/>
            <person name="Jurgens J.A."/>
            <person name="Kallen N."/>
            <person name="Kersten P."/>
            <person name="Kohler A."/>
            <person name="Kuees U."/>
            <person name="Kumar T.K.A."/>
            <person name="Kuo A."/>
            <person name="LaButti K."/>
            <person name="Larrondo L.F."/>
            <person name="Lindquist E."/>
            <person name="Ling A."/>
            <person name="Lombard V."/>
            <person name="Lucas S."/>
            <person name="Lundell T."/>
            <person name="Martin R."/>
            <person name="McLaughlin D.J."/>
            <person name="Morgenstern I."/>
            <person name="Morin E."/>
            <person name="Murat C."/>
            <person name="Nagy L.G."/>
            <person name="Nolan M."/>
            <person name="Ohm R.A."/>
            <person name="Patyshakuliyeva A."/>
            <person name="Rokas A."/>
            <person name="Ruiz-Duenas F.J."/>
            <person name="Sabat G."/>
            <person name="Salamov A."/>
            <person name="Samejima M."/>
            <person name="Schmutz J."/>
            <person name="Slot J.C."/>
            <person name="St John F."/>
            <person name="Stenlid J."/>
            <person name="Sun H."/>
            <person name="Sun S."/>
            <person name="Syed K."/>
            <person name="Tsang A."/>
            <person name="Wiebenga A."/>
            <person name="Young D."/>
            <person name="Pisabarro A."/>
            <person name="Eastwood D.C."/>
            <person name="Martin F."/>
            <person name="Cullen D."/>
            <person name="Grigoriev I.V."/>
            <person name="Hibbett D.S."/>
        </authorList>
    </citation>
    <scope>NUCLEOTIDE SEQUENCE [LARGE SCALE GENOMIC DNA]</scope>
    <source>
        <strain evidence="3">HHB-11173 SS5</strain>
    </source>
</reference>
<dbReference type="KEGG" id="psq:PUNSTDRAFT_146593"/>
<name>R7S516_PUNST</name>
<dbReference type="HOGENOM" id="CLU_001305_0_1_1"/>
<dbReference type="OMA" id="LADCHIA"/>
<proteinExistence type="predicted"/>
<evidence type="ECO:0000259" key="1">
    <source>
        <dbReference type="Pfam" id="PF12770"/>
    </source>
</evidence>
<dbReference type="Pfam" id="PF12770">
    <property type="entry name" value="CHAT"/>
    <property type="match status" value="1"/>
</dbReference>
<dbReference type="Proteomes" id="UP000054196">
    <property type="component" value="Unassembled WGS sequence"/>
</dbReference>
<dbReference type="InterPro" id="IPR011990">
    <property type="entry name" value="TPR-like_helical_dom_sf"/>
</dbReference>
<keyword evidence="3" id="KW-1185">Reference proteome</keyword>